<reference evidence="3 4" key="1">
    <citation type="submission" date="2016-08" db="EMBL/GenBank/DDBJ databases">
        <title>New Insights into Marine Group III Euryarchaeota, from dark to light.</title>
        <authorList>
            <person name="Haro-Moreno J.M."/>
            <person name="Rodriguez-Valera F."/>
            <person name="Lopez-Garcia P."/>
            <person name="Moreira D."/>
            <person name="Martin-Cuadrado A.B."/>
        </authorList>
    </citation>
    <scope>NUCLEOTIDE SEQUENCE [LARGE SCALE GENOMIC DNA]</scope>
    <source>
        <strain evidence="3">CG-Epi1</strain>
    </source>
</reference>
<dbReference type="EMBL" id="MIZA01000001">
    <property type="protein sequence ID" value="OIR21152.1"/>
    <property type="molecule type" value="Genomic_DNA"/>
</dbReference>
<dbReference type="PANTHER" id="PTHR12526">
    <property type="entry name" value="GLYCOSYLTRANSFERASE"/>
    <property type="match status" value="1"/>
</dbReference>
<dbReference type="InterPro" id="IPR001296">
    <property type="entry name" value="Glyco_trans_1"/>
</dbReference>
<proteinExistence type="predicted"/>
<dbReference type="Pfam" id="PF00534">
    <property type="entry name" value="Glycos_transf_1"/>
    <property type="match status" value="1"/>
</dbReference>
<dbReference type="GO" id="GO:0016757">
    <property type="term" value="F:glycosyltransferase activity"/>
    <property type="evidence" value="ECO:0007669"/>
    <property type="project" value="InterPro"/>
</dbReference>
<protein>
    <recommendedName>
        <fullName evidence="5">Glycosyl transferase family 1 domain-containing protein</fullName>
    </recommendedName>
</protein>
<evidence type="ECO:0000313" key="3">
    <source>
        <dbReference type="EMBL" id="OIR21152.1"/>
    </source>
</evidence>
<evidence type="ECO:0000259" key="2">
    <source>
        <dbReference type="Pfam" id="PF13439"/>
    </source>
</evidence>
<dbReference type="InterPro" id="IPR028098">
    <property type="entry name" value="Glyco_trans_4-like_N"/>
</dbReference>
<sequence length="368" mass="42345">MKRKKIFFFSGSLRAGGAEKRLSKLCNYFSINNFNVTLVLLDIRGPLLDSLNDDIKVVRLCDHKIKLIRNRLITRIICFLNLVKKEKPDIIFTTLAGTNLISLLSTYFLSKNGPKIVSEVVTHPIRHSRLIRNLYHRADLIISNSEGIKNYLIDKLSIEEYKVKRIYNGVDLEKIEEMSQVYEYDKKNSQKMIVNVGTLSQVKNQKDAIFSLFLINHFFPCTLTIVGEGDMRQSLTKLARRLNLSDKVFFTGFSNNPYKFIRKSDVYILTSKNEGLPTAILESMACKVPVISYDIEFGPNEIIDHGINGSLCLKNNVTQLTKEIVNLLRHKNVADKYKKEAYYTVKSRFQLKRWDPRVPSSNSPYSES</sequence>
<dbReference type="STRING" id="1888995.BD935_00005"/>
<dbReference type="PANTHER" id="PTHR12526:SF630">
    <property type="entry name" value="GLYCOSYLTRANSFERASE"/>
    <property type="match status" value="1"/>
</dbReference>
<evidence type="ECO:0000259" key="1">
    <source>
        <dbReference type="Pfam" id="PF00534"/>
    </source>
</evidence>
<feature type="domain" description="Glycosyltransferase subfamily 4-like N-terminal" evidence="2">
    <location>
        <begin position="16"/>
        <end position="174"/>
    </location>
</feature>
<organism evidence="3 4">
    <name type="scientific">Marine Group III euryarchaeote CG-Epi1</name>
    <dbReference type="NCBI Taxonomy" id="1888995"/>
    <lineage>
        <taxon>Archaea</taxon>
        <taxon>Methanobacteriati</taxon>
        <taxon>Thermoplasmatota</taxon>
        <taxon>Thermoplasmata</taxon>
        <taxon>Candidatus Thermoprofundales</taxon>
    </lineage>
</organism>
<evidence type="ECO:0008006" key="5">
    <source>
        <dbReference type="Google" id="ProtNLM"/>
    </source>
</evidence>
<name>A0A1J5TY19_9ARCH</name>
<gene>
    <name evidence="3" type="ORF">BD935_00005</name>
</gene>
<accession>A0A1J5TY19</accession>
<dbReference type="SUPFAM" id="SSF53756">
    <property type="entry name" value="UDP-Glycosyltransferase/glycogen phosphorylase"/>
    <property type="match status" value="1"/>
</dbReference>
<feature type="domain" description="Glycosyl transferase family 1" evidence="1">
    <location>
        <begin position="185"/>
        <end position="342"/>
    </location>
</feature>
<dbReference type="Proteomes" id="UP000183080">
    <property type="component" value="Unassembled WGS sequence"/>
</dbReference>
<feature type="non-terminal residue" evidence="3">
    <location>
        <position position="368"/>
    </location>
</feature>
<evidence type="ECO:0000313" key="4">
    <source>
        <dbReference type="Proteomes" id="UP000183080"/>
    </source>
</evidence>
<dbReference type="AlphaFoldDB" id="A0A1J5TY19"/>
<dbReference type="Pfam" id="PF13439">
    <property type="entry name" value="Glyco_transf_4"/>
    <property type="match status" value="1"/>
</dbReference>
<dbReference type="Gene3D" id="3.40.50.2000">
    <property type="entry name" value="Glycogen Phosphorylase B"/>
    <property type="match status" value="2"/>
</dbReference>
<dbReference type="CDD" id="cd03811">
    <property type="entry name" value="GT4_GT28_WabH-like"/>
    <property type="match status" value="1"/>
</dbReference>
<comment type="caution">
    <text evidence="3">The sequence shown here is derived from an EMBL/GenBank/DDBJ whole genome shotgun (WGS) entry which is preliminary data.</text>
</comment>